<feature type="transmembrane region" description="Helical" evidence="1">
    <location>
        <begin position="230"/>
        <end position="251"/>
    </location>
</feature>
<sequence length="376" mass="44010">MRVLWNEIKKIFTWKTMLLLLLINSLLYFFMIEFDIKYFPNGSEVYSYNIGVGMVEKYGATMDDDEFSDFEKVYEETVEETNRYLQSREDFVAEGLDTVEKFHAYDWWNPSQEARDLRDDVFFGNKTDLFWDLQERERLIEFYNFRKTIPEVLTDNQRDRLIELIAEEKFGVYTEIVIQNFKTFITHVGVAILFSVVLVISPTILKDRSRGILTLQYTSKKGRNLFKTKLLAGYISTFTIITGLLTVYLGLYSLNNTSMFFKVRVNTFIGNESWYDPTFFQFIMLCVAAIYLIGFIFVTLSMSFSNVVPNMVSLIGIQIPFIVGFLIIGLNRLLPNMILIWSPKWLPPLSYGSMIIVSSIIIYCLVKREKKMDVLM</sequence>
<keyword evidence="1" id="KW-0472">Membrane</keyword>
<feature type="transmembrane region" description="Helical" evidence="1">
    <location>
        <begin position="12"/>
        <end position="31"/>
    </location>
</feature>
<dbReference type="RefSeq" id="WP_283732559.1">
    <property type="nucleotide sequence ID" value="NZ_CP125968.1"/>
</dbReference>
<proteinExistence type="predicted"/>
<gene>
    <name evidence="2" type="ORF">QTL97_08930</name>
</gene>
<feature type="transmembrane region" description="Helical" evidence="1">
    <location>
        <begin position="348"/>
        <end position="366"/>
    </location>
</feature>
<evidence type="ECO:0000256" key="1">
    <source>
        <dbReference type="SAM" id="Phobius"/>
    </source>
</evidence>
<feature type="transmembrane region" description="Helical" evidence="1">
    <location>
        <begin position="184"/>
        <end position="205"/>
    </location>
</feature>
<dbReference type="AlphaFoldDB" id="A0AAW9A6S9"/>
<evidence type="ECO:0008006" key="4">
    <source>
        <dbReference type="Google" id="ProtNLM"/>
    </source>
</evidence>
<keyword evidence="3" id="KW-1185">Reference proteome</keyword>
<evidence type="ECO:0000313" key="2">
    <source>
        <dbReference type="EMBL" id="MDW0117057.1"/>
    </source>
</evidence>
<feature type="transmembrane region" description="Helical" evidence="1">
    <location>
        <begin position="279"/>
        <end position="300"/>
    </location>
</feature>
<dbReference type="EMBL" id="JAUBDJ010000004">
    <property type="protein sequence ID" value="MDW0117057.1"/>
    <property type="molecule type" value="Genomic_DNA"/>
</dbReference>
<keyword evidence="1" id="KW-1133">Transmembrane helix</keyword>
<feature type="transmembrane region" description="Helical" evidence="1">
    <location>
        <begin position="307"/>
        <end position="328"/>
    </location>
</feature>
<organism evidence="2 3">
    <name type="scientific">Sporosarcina thermotolerans</name>
    <dbReference type="NCBI Taxonomy" id="633404"/>
    <lineage>
        <taxon>Bacteria</taxon>
        <taxon>Bacillati</taxon>
        <taxon>Bacillota</taxon>
        <taxon>Bacilli</taxon>
        <taxon>Bacillales</taxon>
        <taxon>Caryophanaceae</taxon>
        <taxon>Sporosarcina</taxon>
    </lineage>
</organism>
<keyword evidence="1" id="KW-0812">Transmembrane</keyword>
<dbReference type="Proteomes" id="UP001271648">
    <property type="component" value="Unassembled WGS sequence"/>
</dbReference>
<protein>
    <recommendedName>
        <fullName evidence="4">ABC transporter permease</fullName>
    </recommendedName>
</protein>
<comment type="caution">
    <text evidence="2">The sequence shown here is derived from an EMBL/GenBank/DDBJ whole genome shotgun (WGS) entry which is preliminary data.</text>
</comment>
<evidence type="ECO:0000313" key="3">
    <source>
        <dbReference type="Proteomes" id="UP001271648"/>
    </source>
</evidence>
<accession>A0AAW9A6S9</accession>
<reference evidence="2 3" key="1">
    <citation type="submission" date="2023-06" db="EMBL/GenBank/DDBJ databases">
        <title>Sporosarcina sp. nov., isolated from Korean traditional fermented seafood 'Jeotgal'.</title>
        <authorList>
            <person name="Yang A.I."/>
            <person name="Shin N.-R."/>
        </authorList>
    </citation>
    <scope>NUCLEOTIDE SEQUENCE [LARGE SCALE GENOMIC DNA]</scope>
    <source>
        <strain evidence="2 3">KCTC43456</strain>
    </source>
</reference>
<name>A0AAW9A6S9_9BACL</name>